<dbReference type="Proteomes" id="UP000030746">
    <property type="component" value="Unassembled WGS sequence"/>
</dbReference>
<dbReference type="GeneID" id="20233774"/>
<evidence type="ECO:0008006" key="3">
    <source>
        <dbReference type="Google" id="ProtNLM"/>
    </source>
</evidence>
<dbReference type="EMBL" id="KB199753">
    <property type="protein sequence ID" value="ESP04388.1"/>
    <property type="molecule type" value="Genomic_DNA"/>
</dbReference>
<dbReference type="HOGENOM" id="CLU_2365557_0_0_1"/>
<protein>
    <recommendedName>
        <fullName evidence="3">EGF-like domain-containing protein</fullName>
    </recommendedName>
</protein>
<reference evidence="1 2" key="1">
    <citation type="journal article" date="2013" name="Nature">
        <title>Insights into bilaterian evolution from three spiralian genomes.</title>
        <authorList>
            <person name="Simakov O."/>
            <person name="Marletaz F."/>
            <person name="Cho S.J."/>
            <person name="Edsinger-Gonzales E."/>
            <person name="Havlak P."/>
            <person name="Hellsten U."/>
            <person name="Kuo D.H."/>
            <person name="Larsson T."/>
            <person name="Lv J."/>
            <person name="Arendt D."/>
            <person name="Savage R."/>
            <person name="Osoegawa K."/>
            <person name="de Jong P."/>
            <person name="Grimwood J."/>
            <person name="Chapman J.A."/>
            <person name="Shapiro H."/>
            <person name="Aerts A."/>
            <person name="Otillar R.P."/>
            <person name="Terry A.Y."/>
            <person name="Boore J.L."/>
            <person name="Grigoriev I.V."/>
            <person name="Lindberg D.R."/>
            <person name="Seaver E.C."/>
            <person name="Weisblat D.A."/>
            <person name="Putnam N.H."/>
            <person name="Rokhsar D.S."/>
        </authorList>
    </citation>
    <scope>NUCLEOTIDE SEQUENCE [LARGE SCALE GENOMIC DNA]</scope>
</reference>
<dbReference type="RefSeq" id="XP_009044874.1">
    <property type="nucleotide sequence ID" value="XM_009046626.1"/>
</dbReference>
<keyword evidence="2" id="KW-1185">Reference proteome</keyword>
<name>V4B2U1_LOTGI</name>
<dbReference type="OMA" id="RNIACEQ"/>
<gene>
    <name evidence="1" type="ORF">LOTGIDRAFT_136182</name>
</gene>
<organism evidence="1 2">
    <name type="scientific">Lottia gigantea</name>
    <name type="common">Giant owl limpet</name>
    <dbReference type="NCBI Taxonomy" id="225164"/>
    <lineage>
        <taxon>Eukaryota</taxon>
        <taxon>Metazoa</taxon>
        <taxon>Spiralia</taxon>
        <taxon>Lophotrochozoa</taxon>
        <taxon>Mollusca</taxon>
        <taxon>Gastropoda</taxon>
        <taxon>Patellogastropoda</taxon>
        <taxon>Lottioidea</taxon>
        <taxon>Lottiidae</taxon>
        <taxon>Lottia</taxon>
    </lineage>
</organism>
<dbReference type="CTD" id="20233774"/>
<proteinExistence type="predicted"/>
<dbReference type="OrthoDB" id="6043889at2759"/>
<feature type="non-terminal residue" evidence="1">
    <location>
        <position position="1"/>
    </location>
</feature>
<evidence type="ECO:0000313" key="1">
    <source>
        <dbReference type="EMBL" id="ESP04388.1"/>
    </source>
</evidence>
<sequence>CPDGFYGAGCQKNCNNRKCLKNSMCDHVTGECTGGCSVGYSCSKKCSDRKCNDNLNCNSKTGECIDGCQPGFQSIDCSYGNNIVLVLQPIKEFKAW</sequence>
<evidence type="ECO:0000313" key="2">
    <source>
        <dbReference type="Proteomes" id="UP000030746"/>
    </source>
</evidence>
<dbReference type="AlphaFoldDB" id="V4B2U1"/>
<dbReference type="KEGG" id="lgi:LOTGIDRAFT_136182"/>
<accession>V4B2U1</accession>